<dbReference type="GO" id="GO:0006508">
    <property type="term" value="P:proteolysis"/>
    <property type="evidence" value="ECO:0007669"/>
    <property type="project" value="UniProtKB-KW"/>
</dbReference>
<dbReference type="GO" id="GO:0003697">
    <property type="term" value="F:single-stranded DNA binding"/>
    <property type="evidence" value="ECO:0007669"/>
    <property type="project" value="InterPro"/>
</dbReference>
<dbReference type="InterPro" id="IPR003738">
    <property type="entry name" value="SRAP"/>
</dbReference>
<accession>S4R8V4</accession>
<evidence type="ECO:0000256" key="3">
    <source>
        <dbReference type="ARBA" id="ARBA00022670"/>
    </source>
</evidence>
<evidence type="ECO:0000256" key="5">
    <source>
        <dbReference type="ARBA" id="ARBA00022801"/>
    </source>
</evidence>
<keyword evidence="3 12" id="KW-0645">Protease</keyword>
<dbReference type="PANTHER" id="PTHR13604:SF0">
    <property type="entry name" value="ABASIC SITE PROCESSING PROTEIN HMCES"/>
    <property type="match status" value="1"/>
</dbReference>
<dbReference type="PANTHER" id="PTHR13604">
    <property type="entry name" value="DC12-RELATED"/>
    <property type="match status" value="1"/>
</dbReference>
<organism evidence="13">
    <name type="scientific">Petromyzon marinus</name>
    <name type="common">Sea lamprey</name>
    <dbReference type="NCBI Taxonomy" id="7757"/>
    <lineage>
        <taxon>Eukaryota</taxon>
        <taxon>Metazoa</taxon>
        <taxon>Chordata</taxon>
        <taxon>Craniata</taxon>
        <taxon>Vertebrata</taxon>
        <taxon>Cyclostomata</taxon>
        <taxon>Hyperoartia</taxon>
        <taxon>Petromyzontiformes</taxon>
        <taxon>Petromyzontidae</taxon>
        <taxon>Petromyzon</taxon>
    </lineage>
</organism>
<protein>
    <recommendedName>
        <fullName evidence="2 12">Abasic site processing protein HMCES</fullName>
        <shortName evidence="12">ES cell-specific 5hmC-binding protein</shortName>
        <ecNumber evidence="12">3.4.-.-</ecNumber>
    </recommendedName>
    <alternativeName>
        <fullName evidence="9 12">Embryonic stem cell-specific 5-hydroxymethylcytosine-binding protein</fullName>
    </alternativeName>
    <alternativeName>
        <fullName evidence="10 12">Peptidase HMCES</fullName>
    </alternativeName>
    <alternativeName>
        <fullName evidence="11 12">SRAP domain-containing protein 1</fullName>
    </alternativeName>
</protein>
<name>S4R8V4_PETMA</name>
<proteinExistence type="inferred from homology"/>
<evidence type="ECO:0000256" key="2">
    <source>
        <dbReference type="ARBA" id="ARBA00015888"/>
    </source>
</evidence>
<keyword evidence="8" id="KW-0456">Lyase</keyword>
<evidence type="ECO:0000256" key="7">
    <source>
        <dbReference type="ARBA" id="ARBA00023125"/>
    </source>
</evidence>
<keyword evidence="7" id="KW-0238">DNA-binding</keyword>
<dbReference type="HOGENOM" id="CLU_035990_1_0_1"/>
<reference evidence="13" key="2">
    <citation type="submission" date="2025-09" db="UniProtKB">
        <authorList>
            <consortium name="Ensembl"/>
        </authorList>
    </citation>
    <scope>IDENTIFICATION</scope>
</reference>
<evidence type="ECO:0000256" key="11">
    <source>
        <dbReference type="ARBA" id="ARBA00031130"/>
    </source>
</evidence>
<keyword evidence="5 12" id="KW-0378">Hydrolase</keyword>
<dbReference type="GeneTree" id="ENSGT00390000018439"/>
<keyword evidence="4" id="KW-0227">DNA damage</keyword>
<dbReference type="Ensembl" id="ENSPMAT00000001643.1">
    <property type="protein sequence ID" value="ENSPMAP00000001635.1"/>
    <property type="gene ID" value="ENSPMAG00000001482.1"/>
</dbReference>
<sequence>MCGRTACPLPAGQVSRACTYRDRRGHRTVPAWRDGDAAKYRPSFNKSPSTFCPVLVSKRHFCQDAEPGERVLAAMRWGLVPLWSPEPTSAYSMNNCRSDTMTQKKSYQGPLNKGQRCVVVADGFFEWYRGTGSKTKQPYFIYAPENRDRLNLLLEEVKEKVKEEERCGGEEEVEEWRGWRPLTMAGLFECWQGAGAEEPLYTFTVITVDASPTLAWLHHRMPAILEDDDAVRRWLDFGTLPGGKAALDELVRPSERVAFHAVSTFVNNSRNNSPECVLEARPHAPATAEKPQKPKGSSLLMMNWLK</sequence>
<reference evidence="13" key="1">
    <citation type="submission" date="2025-08" db="UniProtKB">
        <authorList>
            <consortium name="Ensembl"/>
        </authorList>
    </citation>
    <scope>IDENTIFICATION</scope>
</reference>
<dbReference type="Gene3D" id="3.90.1680.10">
    <property type="entry name" value="SOS response associated peptidase-like"/>
    <property type="match status" value="1"/>
</dbReference>
<keyword evidence="6" id="KW-0190">Covalent protein-DNA linkage</keyword>
<evidence type="ECO:0000256" key="8">
    <source>
        <dbReference type="ARBA" id="ARBA00023239"/>
    </source>
</evidence>
<dbReference type="InterPro" id="IPR036590">
    <property type="entry name" value="SRAP-like"/>
</dbReference>
<dbReference type="GO" id="GO:0106300">
    <property type="term" value="P:protein-DNA covalent cross-linking repair"/>
    <property type="evidence" value="ECO:0007669"/>
    <property type="project" value="InterPro"/>
</dbReference>
<evidence type="ECO:0000256" key="1">
    <source>
        <dbReference type="ARBA" id="ARBA00008136"/>
    </source>
</evidence>
<dbReference type="Pfam" id="PF02586">
    <property type="entry name" value="SRAP"/>
    <property type="match status" value="1"/>
</dbReference>
<comment type="similarity">
    <text evidence="1 12">Belongs to the SOS response-associated peptidase family.</text>
</comment>
<evidence type="ECO:0000256" key="4">
    <source>
        <dbReference type="ARBA" id="ARBA00022763"/>
    </source>
</evidence>
<comment type="function">
    <text evidence="12">Sensor of abasic sites in single-stranded DNA (ssDNA) required to preserve genome integrity by promoting error-free repair of abasic sites. Acts as an enzyme that recognizes and binds abasic sites in ssDNA at replication forks and chemically modifies the lesion by forming a covalent cross-link with DNA: forms a stable thiazolidine linkage between a ring-opened abasic site and the alpha-amino and sulfhydryl substituents of its N-terminal catalytic cysteine residue. The HMCES DNA-protein cross-link is then either reversed or degraded. HMCES is able to catalyze the reversal of its thiazolidine cross-link and cycle between a cross-link and a non-cross-linked state depending on DNA context: mediates self-reversal of the thiazolidine cross-link in double stranded DNA, allowing APEX1 to initiate downstream repair of abasic sites. The HMCES DNA-protein cross-link can also be degraded by the SPRTN metalloprotease following unfolding by the BRIP1/FANCJ helicase. Acts as a protease: mediates autocatalytic processing of its N-terminal methionine in order to expose the catalytic cysteine.</text>
</comment>
<evidence type="ECO:0000256" key="6">
    <source>
        <dbReference type="ARBA" id="ARBA00023124"/>
    </source>
</evidence>
<evidence type="ECO:0000313" key="13">
    <source>
        <dbReference type="Ensembl" id="ENSPMAP00000001635.1"/>
    </source>
</evidence>
<evidence type="ECO:0000256" key="10">
    <source>
        <dbReference type="ARBA" id="ARBA00030898"/>
    </source>
</evidence>
<dbReference type="GO" id="GO:0016829">
    <property type="term" value="F:lyase activity"/>
    <property type="evidence" value="ECO:0007669"/>
    <property type="project" value="UniProtKB-KW"/>
</dbReference>
<evidence type="ECO:0000256" key="12">
    <source>
        <dbReference type="RuleBase" id="RU364100"/>
    </source>
</evidence>
<dbReference type="STRING" id="7757.ENSPMAP00000001635"/>
<dbReference type="EC" id="3.4.-.-" evidence="12"/>
<dbReference type="GO" id="GO:0008233">
    <property type="term" value="F:peptidase activity"/>
    <property type="evidence" value="ECO:0007669"/>
    <property type="project" value="UniProtKB-KW"/>
</dbReference>
<dbReference type="OMA" id="SYNKGPQ"/>
<dbReference type="SUPFAM" id="SSF143081">
    <property type="entry name" value="BB1717-like"/>
    <property type="match status" value="1"/>
</dbReference>
<dbReference type="AlphaFoldDB" id="S4R8V4"/>
<evidence type="ECO:0000256" key="9">
    <source>
        <dbReference type="ARBA" id="ARBA00030390"/>
    </source>
</evidence>